<sequence>MNPLPPIKRHFFGESSSEDEVDRTRNDDSDEYQFKDFSDEDAGNDSDLASEYNPEPLPPLDEGDTSWKEYDPDENYWYVGTEFLDRQSTPSPTQVEAREKAAARKAARRRKKAEARAALEEYQRRRAQSPIEPLLAELDEKLDRWEVTLALHRAITFLEEGQDREAEHFVLEAFAIANRLGNPVCLARCQYWQGRVEYFRENYQEAQQCFQACREGILDAPEGETIKWYLRVSRPGLTEEERQQIGQSEQDRDRAHDLYGYSPQSTSPVSANFHFPHLQDTEHTWGEEGDEEGELPGEAMPYETDEEQQQSEESEQDPNRTQGLYGYSPENASPVSADFHFPPHTWGRETEDRRPPREATPDKDHDDGSQRRLLTPKSRLPLVAGEFDSDGLQLHRSQKHFTFEMYPQGMAPRTRPTNIFPEQRNEILMSEESWKAFNEYVQDKGVTMSYLDREGQKYREAIKRKNRAAWAAWAAEKKINTCTLM</sequence>
<organism evidence="1 2">
    <name type="scientific">Aspergillus aculeatinus CBS 121060</name>
    <dbReference type="NCBI Taxonomy" id="1448322"/>
    <lineage>
        <taxon>Eukaryota</taxon>
        <taxon>Fungi</taxon>
        <taxon>Dikarya</taxon>
        <taxon>Ascomycota</taxon>
        <taxon>Pezizomycotina</taxon>
        <taxon>Eurotiomycetes</taxon>
        <taxon>Eurotiomycetidae</taxon>
        <taxon>Eurotiales</taxon>
        <taxon>Aspergillaceae</taxon>
        <taxon>Aspergillus</taxon>
        <taxon>Aspergillus subgen. Circumdati</taxon>
    </lineage>
</organism>
<accession>A0ACD1HK85</accession>
<keyword evidence="2" id="KW-1185">Reference proteome</keyword>
<gene>
    <name evidence="1" type="ORF">BO66DRAFT_177681</name>
</gene>
<dbReference type="Proteomes" id="UP000249661">
    <property type="component" value="Unassembled WGS sequence"/>
</dbReference>
<protein>
    <submittedName>
        <fullName evidence="1">Uncharacterized protein</fullName>
    </submittedName>
</protein>
<evidence type="ECO:0000313" key="1">
    <source>
        <dbReference type="EMBL" id="RAH73991.1"/>
    </source>
</evidence>
<name>A0ACD1HK85_9EURO</name>
<reference evidence="1" key="1">
    <citation type="submission" date="2018-02" db="EMBL/GenBank/DDBJ databases">
        <title>The genomes of Aspergillus section Nigri reveals drivers in fungal speciation.</title>
        <authorList>
            <consortium name="DOE Joint Genome Institute"/>
            <person name="Vesth T.C."/>
            <person name="Nybo J."/>
            <person name="Theobald S."/>
            <person name="Brandl J."/>
            <person name="Frisvad J.C."/>
            <person name="Nielsen K.F."/>
            <person name="Lyhne E.K."/>
            <person name="Kogle M.E."/>
            <person name="Kuo A."/>
            <person name="Riley R."/>
            <person name="Clum A."/>
            <person name="Nolan M."/>
            <person name="Lipzen A."/>
            <person name="Salamov A."/>
            <person name="Henrissat B."/>
            <person name="Wiebenga A."/>
            <person name="De vries R.P."/>
            <person name="Grigoriev I.V."/>
            <person name="Mortensen U.H."/>
            <person name="Andersen M.R."/>
            <person name="Baker S.E."/>
        </authorList>
    </citation>
    <scope>NUCLEOTIDE SEQUENCE</scope>
    <source>
        <strain evidence="1">CBS 121060</strain>
    </source>
</reference>
<dbReference type="EMBL" id="KZ824937">
    <property type="protein sequence ID" value="RAH73991.1"/>
    <property type="molecule type" value="Genomic_DNA"/>
</dbReference>
<proteinExistence type="predicted"/>
<evidence type="ECO:0000313" key="2">
    <source>
        <dbReference type="Proteomes" id="UP000249661"/>
    </source>
</evidence>